<reference evidence="2" key="1">
    <citation type="journal article" date="2015" name="Nature">
        <title>Complex archaea that bridge the gap between prokaryotes and eukaryotes.</title>
        <authorList>
            <person name="Spang A."/>
            <person name="Saw J.H."/>
            <person name="Jorgensen S.L."/>
            <person name="Zaremba-Niedzwiedzka K."/>
            <person name="Martijn J."/>
            <person name="Lind A.E."/>
            <person name="van Eijk R."/>
            <person name="Schleper C."/>
            <person name="Guy L."/>
            <person name="Ettema T.J."/>
        </authorList>
    </citation>
    <scope>NUCLEOTIDE SEQUENCE</scope>
</reference>
<feature type="transmembrane region" description="Helical" evidence="1">
    <location>
        <begin position="6"/>
        <end position="28"/>
    </location>
</feature>
<keyword evidence="1" id="KW-0472">Membrane</keyword>
<comment type="caution">
    <text evidence="2">The sequence shown here is derived from an EMBL/GenBank/DDBJ whole genome shotgun (WGS) entry which is preliminary data.</text>
</comment>
<dbReference type="AlphaFoldDB" id="A0A0F9B6H0"/>
<accession>A0A0F9B6H0</accession>
<gene>
    <name evidence="2" type="ORF">LCGC14_2566370</name>
</gene>
<evidence type="ECO:0000313" key="2">
    <source>
        <dbReference type="EMBL" id="KKL09387.1"/>
    </source>
</evidence>
<proteinExistence type="predicted"/>
<name>A0A0F9B6H0_9ZZZZ</name>
<keyword evidence="1" id="KW-0812">Transmembrane</keyword>
<evidence type="ECO:0000256" key="1">
    <source>
        <dbReference type="SAM" id="Phobius"/>
    </source>
</evidence>
<dbReference type="EMBL" id="LAZR01042503">
    <property type="protein sequence ID" value="KKL09387.1"/>
    <property type="molecule type" value="Genomic_DNA"/>
</dbReference>
<protein>
    <submittedName>
        <fullName evidence="2">Uncharacterized protein</fullName>
    </submittedName>
</protein>
<keyword evidence="1" id="KW-1133">Transmembrane helix</keyword>
<sequence>MLTALIIATTATALILTIAVLTVLTGWFPRLAALAARSLESLLCGGEPPRLSPRDRAELIARLWVP</sequence>
<organism evidence="2">
    <name type="scientific">marine sediment metagenome</name>
    <dbReference type="NCBI Taxonomy" id="412755"/>
    <lineage>
        <taxon>unclassified sequences</taxon>
        <taxon>metagenomes</taxon>
        <taxon>ecological metagenomes</taxon>
    </lineage>
</organism>